<feature type="binding site" evidence="15">
    <location>
        <position position="45"/>
    </location>
    <ligand>
        <name>Mg(2+)</name>
        <dbReference type="ChEBI" id="CHEBI:18420"/>
        <label>1</label>
        <note>catalytic</note>
    </ligand>
</feature>
<evidence type="ECO:0000256" key="4">
    <source>
        <dbReference type="ARBA" id="ARBA00005152"/>
    </source>
</evidence>
<dbReference type="Gene3D" id="3.30.540.10">
    <property type="entry name" value="Fructose-1,6-Bisphosphatase, subunit A, domain 1"/>
    <property type="match status" value="1"/>
</dbReference>
<dbReference type="GO" id="GO:0005737">
    <property type="term" value="C:cytoplasm"/>
    <property type="evidence" value="ECO:0007669"/>
    <property type="project" value="UniProtKB-ARBA"/>
</dbReference>
<organism evidence="16 17">
    <name type="scientific">Apolygus lucorum</name>
    <name type="common">Small green plant bug</name>
    <name type="synonym">Lygocoris lucorum</name>
    <dbReference type="NCBI Taxonomy" id="248454"/>
    <lineage>
        <taxon>Eukaryota</taxon>
        <taxon>Metazoa</taxon>
        <taxon>Ecdysozoa</taxon>
        <taxon>Arthropoda</taxon>
        <taxon>Hexapoda</taxon>
        <taxon>Insecta</taxon>
        <taxon>Pterygota</taxon>
        <taxon>Neoptera</taxon>
        <taxon>Paraneoptera</taxon>
        <taxon>Hemiptera</taxon>
        <taxon>Heteroptera</taxon>
        <taxon>Panheteroptera</taxon>
        <taxon>Cimicomorpha</taxon>
        <taxon>Miridae</taxon>
        <taxon>Mirini</taxon>
        <taxon>Apolygus</taxon>
    </lineage>
</organism>
<keyword evidence="17" id="KW-1185">Reference proteome</keyword>
<dbReference type="OrthoDB" id="74460at2759"/>
<feature type="binding site" evidence="15">
    <location>
        <position position="168"/>
    </location>
    <ligand>
        <name>Mg(2+)</name>
        <dbReference type="ChEBI" id="CHEBI:18420"/>
        <label>1</label>
        <note>catalytic</note>
    </ligand>
</feature>
<evidence type="ECO:0000256" key="14">
    <source>
        <dbReference type="ARBA" id="ARBA00042949"/>
    </source>
</evidence>
<comment type="similarity">
    <text evidence="5">Belongs to the inositol monophosphatase superfamily.</text>
</comment>
<feature type="non-terminal residue" evidence="16">
    <location>
        <position position="228"/>
    </location>
</feature>
<evidence type="ECO:0000256" key="9">
    <source>
        <dbReference type="ARBA" id="ARBA00022801"/>
    </source>
</evidence>
<dbReference type="InterPro" id="IPR050725">
    <property type="entry name" value="CysQ/Inositol_MonoPase"/>
</dbReference>
<keyword evidence="11" id="KW-1133">Transmembrane helix</keyword>
<comment type="subcellular location">
    <subcellularLocation>
        <location evidence="3">Membrane</location>
        <topology evidence="3">Single-pass membrane protein</topology>
    </subcellularLocation>
</comment>
<dbReference type="PANTHER" id="PTHR43028">
    <property type="entry name" value="3'(2'),5'-BISPHOSPHATE NUCLEOTIDASE 1"/>
    <property type="match status" value="1"/>
</dbReference>
<dbReference type="PROSITE" id="PS00630">
    <property type="entry name" value="IMP_2"/>
    <property type="match status" value="1"/>
</dbReference>
<dbReference type="Gene3D" id="3.40.190.80">
    <property type="match status" value="1"/>
</dbReference>
<dbReference type="InterPro" id="IPR020550">
    <property type="entry name" value="Inositol_monophosphatase_CS"/>
</dbReference>
<evidence type="ECO:0000256" key="13">
    <source>
        <dbReference type="ARBA" id="ARBA00042119"/>
    </source>
</evidence>
<dbReference type="SUPFAM" id="SSF56655">
    <property type="entry name" value="Carbohydrate phosphatase"/>
    <property type="match status" value="1"/>
</dbReference>
<feature type="binding site" evidence="15">
    <location>
        <position position="43"/>
    </location>
    <ligand>
        <name>Mg(2+)</name>
        <dbReference type="ChEBI" id="CHEBI:18420"/>
        <label>1</label>
        <note>catalytic</note>
    </ligand>
</feature>
<dbReference type="EMBL" id="WIXP02000011">
    <property type="protein sequence ID" value="KAF6203246.1"/>
    <property type="molecule type" value="Genomic_DNA"/>
</dbReference>
<evidence type="ECO:0000256" key="10">
    <source>
        <dbReference type="ARBA" id="ARBA00022842"/>
    </source>
</evidence>
<evidence type="ECO:0000256" key="6">
    <source>
        <dbReference type="ARBA" id="ARBA00013106"/>
    </source>
</evidence>
<evidence type="ECO:0000313" key="17">
    <source>
        <dbReference type="Proteomes" id="UP000466442"/>
    </source>
</evidence>
<evidence type="ECO:0000256" key="12">
    <source>
        <dbReference type="ARBA" id="ARBA00023136"/>
    </source>
</evidence>
<keyword evidence="8 15" id="KW-0479">Metal-binding</keyword>
<sequence>VISEEKEGEKKCSNLPTFELDDKAFGDLPDEEVLAADVAVWIDPLDATKEYTEKKYEYVTTMVCVSYQGKPVIGVIHKPFSEEPKTYWTWLNKGMSQNLKDVSESTGDNSHNVLVSISHAGRVAKLIEPIFGSTAKLVAAAGSGYKTLEVAVGNATAYIHSTDISKWDICAGDAILTATGGHFSSLQGNPIDYSSNSPSLHTSGILAARNKYVDYLVNAKANPLTRGV</sequence>
<dbReference type="GO" id="GO:0052834">
    <property type="term" value="F:inositol monophosphate phosphatase activity"/>
    <property type="evidence" value="ECO:0007669"/>
    <property type="project" value="UniProtKB-EC"/>
</dbReference>
<dbReference type="GO" id="GO:0008254">
    <property type="term" value="F:3'-nucleotidase activity"/>
    <property type="evidence" value="ECO:0007669"/>
    <property type="project" value="TreeGrafter"/>
</dbReference>
<dbReference type="Pfam" id="PF00459">
    <property type="entry name" value="Inositol_P"/>
    <property type="match status" value="1"/>
</dbReference>
<evidence type="ECO:0000256" key="7">
    <source>
        <dbReference type="ARBA" id="ARBA00022692"/>
    </source>
</evidence>
<protein>
    <recommendedName>
        <fullName evidence="6">inositol-phosphate phosphatase</fullName>
        <ecNumber evidence="6">3.1.3.25</ecNumber>
    </recommendedName>
    <alternativeName>
        <fullName evidence="14">Inositol-1(or 4)-monophosphatase 3</fullName>
    </alternativeName>
    <alternativeName>
        <fullName evidence="13">Myo-inositol monophosphatase A3</fullName>
    </alternativeName>
</protein>
<keyword evidence="10 15" id="KW-0460">Magnesium</keyword>
<evidence type="ECO:0000256" key="11">
    <source>
        <dbReference type="ARBA" id="ARBA00022989"/>
    </source>
</evidence>
<comment type="cofactor">
    <cofactor evidence="2 15">
        <name>Mg(2+)</name>
        <dbReference type="ChEBI" id="CHEBI:18420"/>
    </cofactor>
</comment>
<name>A0A8S9X5A4_APOLU</name>
<evidence type="ECO:0000313" key="16">
    <source>
        <dbReference type="EMBL" id="KAF6203246.1"/>
    </source>
</evidence>
<evidence type="ECO:0000256" key="8">
    <source>
        <dbReference type="ARBA" id="ARBA00022723"/>
    </source>
</evidence>
<comment type="caution">
    <text evidence="16">The sequence shown here is derived from an EMBL/GenBank/DDBJ whole genome shotgun (WGS) entry which is preliminary data.</text>
</comment>
<feature type="binding site" evidence="15">
    <location>
        <position position="4"/>
    </location>
    <ligand>
        <name>Mg(2+)</name>
        <dbReference type="ChEBI" id="CHEBI:18420"/>
        <label>1</label>
        <note>catalytic</note>
    </ligand>
</feature>
<dbReference type="GO" id="GO:0012505">
    <property type="term" value="C:endomembrane system"/>
    <property type="evidence" value="ECO:0007669"/>
    <property type="project" value="TreeGrafter"/>
</dbReference>
<reference evidence="16" key="1">
    <citation type="journal article" date="2021" name="Mol. Ecol. Resour.">
        <title>Apolygus lucorum genome provides insights into omnivorousness and mesophyll feeding.</title>
        <authorList>
            <person name="Liu Y."/>
            <person name="Liu H."/>
            <person name="Wang H."/>
            <person name="Huang T."/>
            <person name="Liu B."/>
            <person name="Yang B."/>
            <person name="Yin L."/>
            <person name="Li B."/>
            <person name="Zhang Y."/>
            <person name="Zhang S."/>
            <person name="Jiang F."/>
            <person name="Zhang X."/>
            <person name="Ren Y."/>
            <person name="Wang B."/>
            <person name="Wang S."/>
            <person name="Lu Y."/>
            <person name="Wu K."/>
            <person name="Fan W."/>
            <person name="Wang G."/>
        </authorList>
    </citation>
    <scope>NUCLEOTIDE SEQUENCE</scope>
    <source>
        <strain evidence="16">12Hb</strain>
    </source>
</reference>
<dbReference type="FunFam" id="3.30.540.10:FF:000012">
    <property type="entry name" value="Blast:Putative inositol monophosphatase 3"/>
    <property type="match status" value="1"/>
</dbReference>
<gene>
    <name evidence="16" type="ORF">GE061_003664</name>
</gene>
<comment type="catalytic activity">
    <reaction evidence="1">
        <text>a myo-inositol phosphate + H2O = myo-inositol + phosphate</text>
        <dbReference type="Rhea" id="RHEA:24056"/>
        <dbReference type="ChEBI" id="CHEBI:15377"/>
        <dbReference type="ChEBI" id="CHEBI:17268"/>
        <dbReference type="ChEBI" id="CHEBI:43474"/>
        <dbReference type="ChEBI" id="CHEBI:84139"/>
        <dbReference type="EC" id="3.1.3.25"/>
    </reaction>
</comment>
<dbReference type="GO" id="GO:0046872">
    <property type="term" value="F:metal ion binding"/>
    <property type="evidence" value="ECO:0007669"/>
    <property type="project" value="UniProtKB-KW"/>
</dbReference>
<dbReference type="EC" id="3.1.3.25" evidence="6"/>
<dbReference type="Proteomes" id="UP000466442">
    <property type="component" value="Unassembled WGS sequence"/>
</dbReference>
<accession>A0A8S9X5A4</accession>
<keyword evidence="7" id="KW-0812">Transmembrane</keyword>
<keyword evidence="9" id="KW-0378">Hydrolase</keyword>
<evidence type="ECO:0000256" key="1">
    <source>
        <dbReference type="ARBA" id="ARBA00001033"/>
    </source>
</evidence>
<evidence type="ECO:0000256" key="5">
    <source>
        <dbReference type="ARBA" id="ARBA00009759"/>
    </source>
</evidence>
<proteinExistence type="inferred from homology"/>
<comment type="pathway">
    <text evidence="4">Polyol metabolism; myo-inositol biosynthesis; myo-inositol from D-glucose 6-phosphate: step 2/2.</text>
</comment>
<evidence type="ECO:0000256" key="2">
    <source>
        <dbReference type="ARBA" id="ARBA00001946"/>
    </source>
</evidence>
<dbReference type="InterPro" id="IPR000760">
    <property type="entry name" value="Inositol_monophosphatase-like"/>
</dbReference>
<dbReference type="GO" id="GO:0016020">
    <property type="term" value="C:membrane"/>
    <property type="evidence" value="ECO:0007669"/>
    <property type="project" value="UniProtKB-SubCell"/>
</dbReference>
<dbReference type="AlphaFoldDB" id="A0A8S9X5A4"/>
<dbReference type="PANTHER" id="PTHR43028:SF4">
    <property type="entry name" value="INOSITOL MONOPHOSPHATASE 3"/>
    <property type="match status" value="1"/>
</dbReference>
<dbReference type="GO" id="GO:0046854">
    <property type="term" value="P:phosphatidylinositol phosphate biosynthetic process"/>
    <property type="evidence" value="ECO:0007669"/>
    <property type="project" value="InterPro"/>
</dbReference>
<feature type="binding site" evidence="15">
    <location>
        <position position="46"/>
    </location>
    <ligand>
        <name>Mg(2+)</name>
        <dbReference type="ChEBI" id="CHEBI:18420"/>
        <label>1</label>
        <note>catalytic</note>
    </ligand>
</feature>
<keyword evidence="12" id="KW-0472">Membrane</keyword>
<evidence type="ECO:0000256" key="15">
    <source>
        <dbReference type="PIRSR" id="PIRSR600760-2"/>
    </source>
</evidence>
<evidence type="ECO:0000256" key="3">
    <source>
        <dbReference type="ARBA" id="ARBA00004167"/>
    </source>
</evidence>